<dbReference type="EMBL" id="VSWC01000053">
    <property type="protein sequence ID" value="KAA1101246.1"/>
    <property type="molecule type" value="Genomic_DNA"/>
</dbReference>
<name>A0A5B0PJR4_PUCGR</name>
<feature type="compositionally biased region" description="Gly residues" evidence="1">
    <location>
        <begin position="88"/>
        <end position="104"/>
    </location>
</feature>
<accession>A0A5B0PJR4</accession>
<dbReference type="Proteomes" id="UP000324748">
    <property type="component" value="Unassembled WGS sequence"/>
</dbReference>
<proteinExistence type="predicted"/>
<comment type="caution">
    <text evidence="2">The sequence shown here is derived from an EMBL/GenBank/DDBJ whole genome shotgun (WGS) entry which is preliminary data.</text>
</comment>
<protein>
    <submittedName>
        <fullName evidence="2">Uncharacterized protein</fullName>
    </submittedName>
</protein>
<feature type="compositionally biased region" description="Basic and acidic residues" evidence="1">
    <location>
        <begin position="66"/>
        <end position="79"/>
    </location>
</feature>
<gene>
    <name evidence="2" type="ORF">PGT21_012866</name>
</gene>
<evidence type="ECO:0000313" key="3">
    <source>
        <dbReference type="Proteomes" id="UP000324748"/>
    </source>
</evidence>
<keyword evidence="3" id="KW-1185">Reference proteome</keyword>
<evidence type="ECO:0000256" key="1">
    <source>
        <dbReference type="SAM" id="MobiDB-lite"/>
    </source>
</evidence>
<feature type="region of interest" description="Disordered" evidence="1">
    <location>
        <begin position="1"/>
        <end position="110"/>
    </location>
</feature>
<reference evidence="2 3" key="1">
    <citation type="submission" date="2019-05" db="EMBL/GenBank/DDBJ databases">
        <title>Emergence of the Ug99 lineage of the wheat stem rust pathogen through somatic hybridization.</title>
        <authorList>
            <person name="Li F."/>
            <person name="Upadhyaya N.M."/>
            <person name="Sperschneider J."/>
            <person name="Matny O."/>
            <person name="Nguyen-Phuc H."/>
            <person name="Mago R."/>
            <person name="Raley C."/>
            <person name="Miller M.E."/>
            <person name="Silverstein K.A.T."/>
            <person name="Henningsen E."/>
            <person name="Hirsch C.D."/>
            <person name="Visser B."/>
            <person name="Pretorius Z.A."/>
            <person name="Steffenson B.J."/>
            <person name="Schwessinger B."/>
            <person name="Dodds P.N."/>
            <person name="Figueroa M."/>
        </authorList>
    </citation>
    <scope>NUCLEOTIDE SEQUENCE [LARGE SCALE GENOMIC DNA]</scope>
    <source>
        <strain evidence="2">21-0</strain>
    </source>
</reference>
<sequence length="110" mass="11162">MNGALIASSADDQPVGSEEQAPDFPDISTPARFADEGGGFSVPDVDEGAGDGGGSDKIPTGSDGETGERGSMSDEDGRGRVWRMLLTIGGGPVRDSSRGGGGKMIGFEER</sequence>
<organism evidence="2 3">
    <name type="scientific">Puccinia graminis f. sp. tritici</name>
    <dbReference type="NCBI Taxonomy" id="56615"/>
    <lineage>
        <taxon>Eukaryota</taxon>
        <taxon>Fungi</taxon>
        <taxon>Dikarya</taxon>
        <taxon>Basidiomycota</taxon>
        <taxon>Pucciniomycotina</taxon>
        <taxon>Pucciniomycetes</taxon>
        <taxon>Pucciniales</taxon>
        <taxon>Pucciniaceae</taxon>
        <taxon>Puccinia</taxon>
    </lineage>
</organism>
<evidence type="ECO:0000313" key="2">
    <source>
        <dbReference type="EMBL" id="KAA1101246.1"/>
    </source>
</evidence>
<dbReference type="AlphaFoldDB" id="A0A5B0PJR4"/>